<comment type="catalytic activity">
    <reaction evidence="12">
        <text>2 [molybdopterin-synthase sulfur-carrier protein]-C-terminal-Gly-aminoethanethioate + cyclic pyranopterin phosphate + H2O = molybdopterin + 2 [molybdopterin-synthase sulfur-carrier protein]-C-terminal Gly-Gly + 2 H(+)</text>
        <dbReference type="Rhea" id="RHEA:26333"/>
        <dbReference type="Rhea" id="RHEA-COMP:12202"/>
        <dbReference type="Rhea" id="RHEA-COMP:19907"/>
        <dbReference type="ChEBI" id="CHEBI:15377"/>
        <dbReference type="ChEBI" id="CHEBI:15378"/>
        <dbReference type="ChEBI" id="CHEBI:58698"/>
        <dbReference type="ChEBI" id="CHEBI:59648"/>
        <dbReference type="ChEBI" id="CHEBI:90778"/>
        <dbReference type="ChEBI" id="CHEBI:232372"/>
        <dbReference type="EC" id="2.8.1.12"/>
    </reaction>
</comment>
<dbReference type="FunFam" id="3.90.1170.40:FF:000001">
    <property type="entry name" value="Molybdopterin synthase catalytic subunit MoaE"/>
    <property type="match status" value="1"/>
</dbReference>
<evidence type="ECO:0000313" key="14">
    <source>
        <dbReference type="Proteomes" id="UP000288212"/>
    </source>
</evidence>
<dbReference type="EMBL" id="PIPI01000002">
    <property type="protein sequence ID" value="RUO20747.1"/>
    <property type="molecule type" value="Genomic_DNA"/>
</dbReference>
<dbReference type="PANTHER" id="PTHR23404">
    <property type="entry name" value="MOLYBDOPTERIN SYNTHASE RELATED"/>
    <property type="match status" value="1"/>
</dbReference>
<dbReference type="GO" id="GO:0006777">
    <property type="term" value="P:Mo-molybdopterin cofactor biosynthetic process"/>
    <property type="evidence" value="ECO:0007669"/>
    <property type="project" value="UniProtKB-KW"/>
</dbReference>
<evidence type="ECO:0000256" key="6">
    <source>
        <dbReference type="ARBA" id="ARBA00023150"/>
    </source>
</evidence>
<evidence type="ECO:0000256" key="12">
    <source>
        <dbReference type="ARBA" id="ARBA00049878"/>
    </source>
</evidence>
<dbReference type="SUPFAM" id="SSF54690">
    <property type="entry name" value="Molybdopterin synthase subunit MoaE"/>
    <property type="match status" value="1"/>
</dbReference>
<evidence type="ECO:0000256" key="2">
    <source>
        <dbReference type="ARBA" id="ARBA00005426"/>
    </source>
</evidence>
<evidence type="ECO:0000256" key="4">
    <source>
        <dbReference type="ARBA" id="ARBA00013858"/>
    </source>
</evidence>
<evidence type="ECO:0000256" key="8">
    <source>
        <dbReference type="ARBA" id="ARBA00029745"/>
    </source>
</evidence>
<dbReference type="GO" id="GO:0030366">
    <property type="term" value="F:molybdopterin synthase activity"/>
    <property type="evidence" value="ECO:0007669"/>
    <property type="project" value="UniProtKB-EC"/>
</dbReference>
<evidence type="ECO:0000256" key="11">
    <source>
        <dbReference type="ARBA" id="ARBA00032474"/>
    </source>
</evidence>
<comment type="caution">
    <text evidence="13">The sequence shown here is derived from an EMBL/GenBank/DDBJ whole genome shotgun (WGS) entry which is preliminary data.</text>
</comment>
<organism evidence="13 14">
    <name type="scientific">Aliidiomarina haloalkalitolerans</name>
    <dbReference type="NCBI Taxonomy" id="859059"/>
    <lineage>
        <taxon>Bacteria</taxon>
        <taxon>Pseudomonadati</taxon>
        <taxon>Pseudomonadota</taxon>
        <taxon>Gammaproteobacteria</taxon>
        <taxon>Alteromonadales</taxon>
        <taxon>Idiomarinaceae</taxon>
        <taxon>Aliidiomarina</taxon>
    </lineage>
</organism>
<comment type="pathway">
    <text evidence="1">Cofactor biosynthesis; molybdopterin biosynthesis.</text>
</comment>
<dbReference type="InterPro" id="IPR036563">
    <property type="entry name" value="MoaE_sf"/>
</dbReference>
<evidence type="ECO:0000256" key="9">
    <source>
        <dbReference type="ARBA" id="ARBA00030407"/>
    </source>
</evidence>
<dbReference type="Proteomes" id="UP000288212">
    <property type="component" value="Unassembled WGS sequence"/>
</dbReference>
<gene>
    <name evidence="13" type="ORF">CWE06_05445</name>
</gene>
<keyword evidence="6" id="KW-0501">Molybdenum cofactor biosynthesis</keyword>
<evidence type="ECO:0000256" key="5">
    <source>
        <dbReference type="ARBA" id="ARBA00022679"/>
    </source>
</evidence>
<dbReference type="Gene3D" id="3.90.1170.40">
    <property type="entry name" value="Molybdopterin biosynthesis MoaE subunit"/>
    <property type="match status" value="1"/>
</dbReference>
<dbReference type="Pfam" id="PF02391">
    <property type="entry name" value="MoaE"/>
    <property type="match status" value="1"/>
</dbReference>
<reference evidence="13 14" key="1">
    <citation type="journal article" date="2011" name="Front. Microbiol.">
        <title>Genomic signatures of strain selection and enhancement in Bacillus atrophaeus var. globigii, a historical biowarfare simulant.</title>
        <authorList>
            <person name="Gibbons H.S."/>
            <person name="Broomall S.M."/>
            <person name="McNew L.A."/>
            <person name="Daligault H."/>
            <person name="Chapman C."/>
            <person name="Bruce D."/>
            <person name="Karavis M."/>
            <person name="Krepps M."/>
            <person name="McGregor P.A."/>
            <person name="Hong C."/>
            <person name="Park K.H."/>
            <person name="Akmal A."/>
            <person name="Feldman A."/>
            <person name="Lin J.S."/>
            <person name="Chang W.E."/>
            <person name="Higgs B.W."/>
            <person name="Demirev P."/>
            <person name="Lindquist J."/>
            <person name="Liem A."/>
            <person name="Fochler E."/>
            <person name="Read T.D."/>
            <person name="Tapia R."/>
            <person name="Johnson S."/>
            <person name="Bishop-Lilly K.A."/>
            <person name="Detter C."/>
            <person name="Han C."/>
            <person name="Sozhamannan S."/>
            <person name="Rosenzweig C.N."/>
            <person name="Skowronski E.W."/>
        </authorList>
    </citation>
    <scope>NUCLEOTIDE SEQUENCE [LARGE SCALE GENOMIC DNA]</scope>
    <source>
        <strain evidence="13 14">AK5</strain>
    </source>
</reference>
<keyword evidence="14" id="KW-1185">Reference proteome</keyword>
<name>A0A432VVX7_9GAMM</name>
<dbReference type="NCBIfam" id="NF007959">
    <property type="entry name" value="PRK10678.1"/>
    <property type="match status" value="1"/>
</dbReference>
<accession>A0A432VVX7</accession>
<evidence type="ECO:0000256" key="7">
    <source>
        <dbReference type="ARBA" id="ARBA00026066"/>
    </source>
</evidence>
<evidence type="ECO:0000313" key="13">
    <source>
        <dbReference type="EMBL" id="RUO20747.1"/>
    </source>
</evidence>
<dbReference type="EC" id="2.8.1.12" evidence="3"/>
<dbReference type="RefSeq" id="WP_126791948.1">
    <property type="nucleotide sequence ID" value="NZ_PIPI01000002.1"/>
</dbReference>
<sequence>MQDVKIHVQEANFDVGDEYRYLADDAKFGAVVTFTGLVRELQSGNLTAMTLEHYPAMTEKALTAIVSEAQERWPLGRVTVIHRVGRLTLNEQIVFVGVASAHRNAAFAAAEFIMDFLKTRAPFWKKEHTNDGEYWVAAKTTDDQAAARWQLQAKKD</sequence>
<evidence type="ECO:0000256" key="3">
    <source>
        <dbReference type="ARBA" id="ARBA00011950"/>
    </source>
</evidence>
<evidence type="ECO:0000256" key="10">
    <source>
        <dbReference type="ARBA" id="ARBA00030781"/>
    </source>
</evidence>
<dbReference type="UniPathway" id="UPA00344"/>
<comment type="subunit">
    <text evidence="7">Heterotetramer of 2 MoaD subunits and 2 MoaE subunits. Also stable as homodimer. The enzyme changes between these two forms during catalysis.</text>
</comment>
<comment type="similarity">
    <text evidence="2">Belongs to the MoaE family.</text>
</comment>
<dbReference type="CDD" id="cd00756">
    <property type="entry name" value="MoaE"/>
    <property type="match status" value="1"/>
</dbReference>
<dbReference type="InterPro" id="IPR003448">
    <property type="entry name" value="Mopterin_biosynth_MoaE"/>
</dbReference>
<dbReference type="OrthoDB" id="9803224at2"/>
<proteinExistence type="inferred from homology"/>
<dbReference type="AlphaFoldDB" id="A0A432VVX7"/>
<evidence type="ECO:0000256" key="1">
    <source>
        <dbReference type="ARBA" id="ARBA00005046"/>
    </source>
</evidence>
<keyword evidence="5" id="KW-0808">Transferase</keyword>
<protein>
    <recommendedName>
        <fullName evidence="4">Molybdopterin synthase catalytic subunit</fullName>
        <ecNumber evidence="3">2.8.1.12</ecNumber>
    </recommendedName>
    <alternativeName>
        <fullName evidence="10">MPT synthase subunit 2</fullName>
    </alternativeName>
    <alternativeName>
        <fullName evidence="8">Molybdenum cofactor biosynthesis protein E</fullName>
    </alternativeName>
    <alternativeName>
        <fullName evidence="9">Molybdopterin-converting factor large subunit</fullName>
    </alternativeName>
    <alternativeName>
        <fullName evidence="11">Molybdopterin-converting factor subunit 2</fullName>
    </alternativeName>
</protein>